<keyword evidence="4" id="KW-1185">Reference proteome</keyword>
<comment type="caution">
    <text evidence="3">The sequence shown here is derived from an EMBL/GenBank/DDBJ whole genome shotgun (WGS) entry which is preliminary data.</text>
</comment>
<feature type="transmembrane region" description="Helical" evidence="1">
    <location>
        <begin position="87"/>
        <end position="107"/>
    </location>
</feature>
<feature type="transmembrane region" description="Helical" evidence="1">
    <location>
        <begin position="269"/>
        <end position="297"/>
    </location>
</feature>
<evidence type="ECO:0000313" key="3">
    <source>
        <dbReference type="EMBL" id="MBR7826076.1"/>
    </source>
</evidence>
<dbReference type="Proteomes" id="UP000676325">
    <property type="component" value="Unassembled WGS sequence"/>
</dbReference>
<evidence type="ECO:0000313" key="4">
    <source>
        <dbReference type="Proteomes" id="UP000676325"/>
    </source>
</evidence>
<reference evidence="3" key="1">
    <citation type="submission" date="2021-04" db="EMBL/GenBank/DDBJ databases">
        <title>Genome based classification of Actinospica acidithermotolerans sp. nov., an actinobacterium isolated from an Indonesian hot spring.</title>
        <authorList>
            <person name="Kusuma A.B."/>
            <person name="Putra K.E."/>
            <person name="Nafisah S."/>
            <person name="Loh J."/>
            <person name="Nouioui I."/>
            <person name="Goodfellow M."/>
        </authorList>
    </citation>
    <scope>NUCLEOTIDE SEQUENCE</scope>
    <source>
        <strain evidence="3">MGRD01-02</strain>
    </source>
</reference>
<feature type="chain" id="PRO_5038866627" evidence="2">
    <location>
        <begin position="22"/>
        <end position="488"/>
    </location>
</feature>
<feature type="transmembrane region" description="Helical" evidence="1">
    <location>
        <begin position="309"/>
        <end position="327"/>
    </location>
</feature>
<feature type="transmembrane region" description="Helical" evidence="1">
    <location>
        <begin position="114"/>
        <end position="133"/>
    </location>
</feature>
<evidence type="ECO:0000256" key="1">
    <source>
        <dbReference type="SAM" id="Phobius"/>
    </source>
</evidence>
<feature type="transmembrane region" description="Helical" evidence="1">
    <location>
        <begin position="159"/>
        <end position="184"/>
    </location>
</feature>
<dbReference type="InterPro" id="IPR018650">
    <property type="entry name" value="STSV1_Orf64"/>
</dbReference>
<organism evidence="3 4">
    <name type="scientific">Actinospica acidithermotolerans</name>
    <dbReference type="NCBI Taxonomy" id="2828514"/>
    <lineage>
        <taxon>Bacteria</taxon>
        <taxon>Bacillati</taxon>
        <taxon>Actinomycetota</taxon>
        <taxon>Actinomycetes</taxon>
        <taxon>Catenulisporales</taxon>
        <taxon>Actinospicaceae</taxon>
        <taxon>Actinospica</taxon>
    </lineage>
</organism>
<accession>A0A941IJU9</accession>
<gene>
    <name evidence="3" type="ORF">KDK95_07165</name>
</gene>
<sequence length="488" mass="53904">MLTCPAFWVCLIAAFFYSALAVDKVDQHLAGSYDFGVIFQVIHGWAFHGYPSEPLEAPQITNEWGDHFAPILVLLVPLLWIHDSPNVIAVAQAFLVCSAGVPVYYAVRRLQSPAVGVIACVFYLSCIEVQNAIGFDIHENMFEPLLIALAIERALAGKWTAASIAIGATLFCFEDMGSVVLLFGLWAARHRKWRHALVLCLLGPATMFLFTNVIVPDWGHDLAFWQARHFDYQQTLGASTMSQALTHAVEHPRHLLRLLIDNPVKTDTWLMLLAPVGFVCLASPITYLGATPVLLLMVSENNTHWSTHYHFYVGVAPIIVIGAADGLRRIGLLLEMLRRRIAPRLPDGLPRPGWLTPGRAWRAAVVLLAVLAVGSSMWMQSRPARENFSSAWAYLDGNMSRPAALNAQIDRVADRVPSNVDVYVSNDLGTAVVARDTDVSTPAAAQYAFFDLGSNWTPPNFEQTLEAQGFQVISRDGPVILMERLHVS</sequence>
<protein>
    <submittedName>
        <fullName evidence="3">DUF2079 domain-containing protein</fullName>
    </submittedName>
</protein>
<evidence type="ECO:0000256" key="2">
    <source>
        <dbReference type="SAM" id="SignalP"/>
    </source>
</evidence>
<keyword evidence="2" id="KW-0732">Signal</keyword>
<keyword evidence="1" id="KW-1133">Transmembrane helix</keyword>
<feature type="transmembrane region" description="Helical" evidence="1">
    <location>
        <begin position="196"/>
        <end position="215"/>
    </location>
</feature>
<dbReference type="Pfam" id="PF09852">
    <property type="entry name" value="DUF2079"/>
    <property type="match status" value="1"/>
</dbReference>
<feature type="signal peptide" evidence="2">
    <location>
        <begin position="1"/>
        <end position="21"/>
    </location>
</feature>
<proteinExistence type="predicted"/>
<name>A0A941IJU9_9ACTN</name>
<dbReference type="RefSeq" id="WP_212517225.1">
    <property type="nucleotide sequence ID" value="NZ_JAGSOH010000012.1"/>
</dbReference>
<keyword evidence="1" id="KW-0472">Membrane</keyword>
<dbReference type="EMBL" id="JAGSOH010000012">
    <property type="protein sequence ID" value="MBR7826076.1"/>
    <property type="molecule type" value="Genomic_DNA"/>
</dbReference>
<dbReference type="AlphaFoldDB" id="A0A941IJU9"/>
<keyword evidence="1" id="KW-0812">Transmembrane</keyword>